<dbReference type="Gene3D" id="3.40.50.360">
    <property type="match status" value="1"/>
</dbReference>
<reference evidence="2 3" key="1">
    <citation type="journal article" date="2011" name="J. Bacteriol.">
        <title>Genome Sequence of Lactobacillus ruminis SPM0211, Isolated from a Fecal Sample from a Healthy Korean.</title>
        <authorList>
            <person name="Lee S."/>
            <person name="Cho Y.J."/>
            <person name="Lee A.H."/>
            <person name="Chun J."/>
            <person name="Ha N.J."/>
            <person name="Ko G."/>
        </authorList>
    </citation>
    <scope>NUCLEOTIDE SEQUENCE [LARGE SCALE GENOMIC DNA]</scope>
    <source>
        <strain evidence="2 3">SPM0211</strain>
    </source>
</reference>
<dbReference type="InterPro" id="IPR029039">
    <property type="entry name" value="Flavoprotein-like_sf"/>
</dbReference>
<accession>F7R063</accession>
<organism evidence="2 3">
    <name type="scientific">Ligilactobacillus ruminis SPM0211</name>
    <dbReference type="NCBI Taxonomy" id="1040964"/>
    <lineage>
        <taxon>Bacteria</taxon>
        <taxon>Bacillati</taxon>
        <taxon>Bacillota</taxon>
        <taxon>Bacilli</taxon>
        <taxon>Lactobacillales</taxon>
        <taxon>Lactobacillaceae</taxon>
        <taxon>Ligilactobacillus</taxon>
    </lineage>
</organism>
<protein>
    <submittedName>
        <fullName evidence="2">Ribonucleotide reductase stimulatory protein</fullName>
    </submittedName>
</protein>
<dbReference type="Proteomes" id="UP000002971">
    <property type="component" value="Unassembled WGS sequence"/>
</dbReference>
<comment type="caution">
    <text evidence="2">The sequence shown here is derived from an EMBL/GenBank/DDBJ whole genome shotgun (WGS) entry which is preliminary data.</text>
</comment>
<dbReference type="EMBL" id="AFOJ01000005">
    <property type="protein sequence ID" value="EGM51678.1"/>
    <property type="molecule type" value="Genomic_DNA"/>
</dbReference>
<evidence type="ECO:0000313" key="3">
    <source>
        <dbReference type="Proteomes" id="UP000002971"/>
    </source>
</evidence>
<keyword evidence="1" id="KW-0175">Coiled coil</keyword>
<evidence type="ECO:0000313" key="2">
    <source>
        <dbReference type="EMBL" id="EGM51678.1"/>
    </source>
</evidence>
<dbReference type="Pfam" id="PF07972">
    <property type="entry name" value="Flavodoxin_NdrI"/>
    <property type="match status" value="1"/>
</dbReference>
<sequence length="131" mass="14947">MKIVYFSVTGQTKRFAAKLASYETIEIDPTAELVMKEPYVLMVPTYEAEFIAPVFDFLETGENQKFLVGVSGSGNRNFAELFVFSAKEIAKKYGVPLIYAFEFSGTKEDVDNFEEEVRELERKTTMVRAQQ</sequence>
<dbReference type="NCBIfam" id="TIGR00333">
    <property type="entry name" value="nrdI"/>
    <property type="match status" value="1"/>
</dbReference>
<dbReference type="AlphaFoldDB" id="F7R063"/>
<proteinExistence type="predicted"/>
<name>F7R063_9LACO</name>
<dbReference type="PANTHER" id="PTHR37297:SF1">
    <property type="entry name" value="PROTEIN NRDI"/>
    <property type="match status" value="1"/>
</dbReference>
<gene>
    <name evidence="2" type="ORF">LRU_01192</name>
</gene>
<dbReference type="InterPro" id="IPR004465">
    <property type="entry name" value="RNR_NrdI"/>
</dbReference>
<dbReference type="SUPFAM" id="SSF52218">
    <property type="entry name" value="Flavoproteins"/>
    <property type="match status" value="1"/>
</dbReference>
<feature type="coiled-coil region" evidence="1">
    <location>
        <begin position="103"/>
        <end position="130"/>
    </location>
</feature>
<dbReference type="PIRSF" id="PIRSF005087">
    <property type="entry name" value="NrdI"/>
    <property type="match status" value="1"/>
</dbReference>
<evidence type="ECO:0000256" key="1">
    <source>
        <dbReference type="SAM" id="Coils"/>
    </source>
</evidence>
<dbReference type="GO" id="GO:0010181">
    <property type="term" value="F:FMN binding"/>
    <property type="evidence" value="ECO:0007669"/>
    <property type="project" value="InterPro"/>
</dbReference>
<dbReference type="RefSeq" id="WP_003695339.1">
    <property type="nucleotide sequence ID" value="NZ_AFOJ01000005.1"/>
</dbReference>
<dbReference type="PANTHER" id="PTHR37297">
    <property type="entry name" value="PROTEIN NRDI"/>
    <property type="match status" value="1"/>
</dbReference>